<dbReference type="GO" id="GO:0032259">
    <property type="term" value="P:methylation"/>
    <property type="evidence" value="ECO:0007669"/>
    <property type="project" value="UniProtKB-KW"/>
</dbReference>
<keyword evidence="2 6" id="KW-0489">Methyltransferase</keyword>
<dbReference type="AlphaFoldDB" id="A0AAW6E1T0"/>
<sequence>MANLSQQRREKMLAFLETLKEQHTDDDSLIALGEIEKELKSKKYGLVWEEHEETVDVQMKTQIPVFTEVKEREICAGENGAYNFLLEGDNLHSLYLLEKTHRGKIDVIYIDPPYNTGKKDDFKYNDAFVVKEDTFRHSKWLSFMAERLKIVKKLLTECGGDLGKH</sequence>
<name>A0AAW6E1T0_9FIRM</name>
<gene>
    <name evidence="6" type="ORF">PNU62_04910</name>
</gene>
<dbReference type="Proteomes" id="UP001211015">
    <property type="component" value="Unassembled WGS sequence"/>
</dbReference>
<keyword evidence="4" id="KW-0680">Restriction system</keyword>
<dbReference type="Pfam" id="PF01555">
    <property type="entry name" value="N6_N4_Mtase"/>
    <property type="match status" value="1"/>
</dbReference>
<dbReference type="RefSeq" id="WP_195388203.1">
    <property type="nucleotide sequence ID" value="NZ_JADNGL010000006.1"/>
</dbReference>
<dbReference type="SUPFAM" id="SSF53335">
    <property type="entry name" value="S-adenosyl-L-methionine-dependent methyltransferases"/>
    <property type="match status" value="1"/>
</dbReference>
<evidence type="ECO:0000256" key="2">
    <source>
        <dbReference type="ARBA" id="ARBA00022603"/>
    </source>
</evidence>
<feature type="domain" description="DNA methylase N-4/N-6" evidence="5">
    <location>
        <begin position="105"/>
        <end position="157"/>
    </location>
</feature>
<dbReference type="GO" id="GO:0003677">
    <property type="term" value="F:DNA binding"/>
    <property type="evidence" value="ECO:0007669"/>
    <property type="project" value="InterPro"/>
</dbReference>
<dbReference type="GO" id="GO:0008170">
    <property type="term" value="F:N-methyltransferase activity"/>
    <property type="evidence" value="ECO:0007669"/>
    <property type="project" value="InterPro"/>
</dbReference>
<dbReference type="EMBL" id="JAQMLV010000005">
    <property type="protein sequence ID" value="MDB8744353.1"/>
    <property type="molecule type" value="Genomic_DNA"/>
</dbReference>
<dbReference type="Gene3D" id="3.40.50.150">
    <property type="entry name" value="Vaccinia Virus protein VP39"/>
    <property type="match status" value="1"/>
</dbReference>
<comment type="similarity">
    <text evidence="1">Belongs to the N(4)/N(6)-methyltransferase family.</text>
</comment>
<evidence type="ECO:0000259" key="5">
    <source>
        <dbReference type="Pfam" id="PF01555"/>
    </source>
</evidence>
<evidence type="ECO:0000313" key="6">
    <source>
        <dbReference type="EMBL" id="MDB8744353.1"/>
    </source>
</evidence>
<organism evidence="6 7">
    <name type="scientific">Ruminococcus bicirculans</name>
    <name type="common">ex Wegman et al. 2014</name>
    <dbReference type="NCBI Taxonomy" id="1160721"/>
    <lineage>
        <taxon>Bacteria</taxon>
        <taxon>Bacillati</taxon>
        <taxon>Bacillota</taxon>
        <taxon>Clostridia</taxon>
        <taxon>Eubacteriales</taxon>
        <taxon>Oscillospiraceae</taxon>
        <taxon>Ruminococcus</taxon>
    </lineage>
</organism>
<dbReference type="GO" id="GO:0009307">
    <property type="term" value="P:DNA restriction-modification system"/>
    <property type="evidence" value="ECO:0007669"/>
    <property type="project" value="UniProtKB-KW"/>
</dbReference>
<evidence type="ECO:0000256" key="1">
    <source>
        <dbReference type="ARBA" id="ARBA00006594"/>
    </source>
</evidence>
<dbReference type="InterPro" id="IPR002052">
    <property type="entry name" value="DNA_methylase_N6_adenine_CS"/>
</dbReference>
<proteinExistence type="inferred from homology"/>
<dbReference type="PROSITE" id="PS00092">
    <property type="entry name" value="N6_MTASE"/>
    <property type="match status" value="1"/>
</dbReference>
<reference evidence="6" key="1">
    <citation type="submission" date="2023-01" db="EMBL/GenBank/DDBJ databases">
        <title>Human gut microbiome strain richness.</title>
        <authorList>
            <person name="Chen-Liaw A."/>
        </authorList>
    </citation>
    <scope>NUCLEOTIDE SEQUENCE</scope>
    <source>
        <strain evidence="6">1001275st1_F4_1001275B_160808</strain>
    </source>
</reference>
<protein>
    <submittedName>
        <fullName evidence="6">DNA methyltransferase</fullName>
    </submittedName>
</protein>
<keyword evidence="3" id="KW-0808">Transferase</keyword>
<evidence type="ECO:0000313" key="7">
    <source>
        <dbReference type="Proteomes" id="UP001211015"/>
    </source>
</evidence>
<dbReference type="InterPro" id="IPR002941">
    <property type="entry name" value="DNA_methylase_N4/N6"/>
</dbReference>
<dbReference type="InterPro" id="IPR029063">
    <property type="entry name" value="SAM-dependent_MTases_sf"/>
</dbReference>
<comment type="caution">
    <text evidence="6">The sequence shown here is derived from an EMBL/GenBank/DDBJ whole genome shotgun (WGS) entry which is preliminary data.</text>
</comment>
<accession>A0AAW6E1T0</accession>
<evidence type="ECO:0000256" key="4">
    <source>
        <dbReference type="ARBA" id="ARBA00022747"/>
    </source>
</evidence>
<evidence type="ECO:0000256" key="3">
    <source>
        <dbReference type="ARBA" id="ARBA00022679"/>
    </source>
</evidence>